<name>A0A9J6F6F4_RHIMP</name>
<dbReference type="VEuPathDB" id="VectorBase:LOC119167957"/>
<sequence length="102" mass="11444">MTVRDKVTKLSNKSVPNDLSYVYSGYAPLSVRLAQFLALPGWRAISEALALLPGPTLTDLQQRPTAGRMPRRACYLSHGPSGRTPFIRDTHMFLFLYTRCLC</sequence>
<proteinExistence type="predicted"/>
<accession>A0A9J6F6F4</accession>
<dbReference type="Gene3D" id="3.40.50.1910">
    <property type="match status" value="1"/>
</dbReference>
<organism evidence="1 2">
    <name type="scientific">Rhipicephalus microplus</name>
    <name type="common">Cattle tick</name>
    <name type="synonym">Boophilus microplus</name>
    <dbReference type="NCBI Taxonomy" id="6941"/>
    <lineage>
        <taxon>Eukaryota</taxon>
        <taxon>Metazoa</taxon>
        <taxon>Ecdysozoa</taxon>
        <taxon>Arthropoda</taxon>
        <taxon>Chelicerata</taxon>
        <taxon>Arachnida</taxon>
        <taxon>Acari</taxon>
        <taxon>Parasitiformes</taxon>
        <taxon>Ixodida</taxon>
        <taxon>Ixodoidea</taxon>
        <taxon>Ixodidae</taxon>
        <taxon>Rhipicephalinae</taxon>
        <taxon>Rhipicephalus</taxon>
        <taxon>Boophilus</taxon>
    </lineage>
</organism>
<reference evidence="1" key="1">
    <citation type="journal article" date="2020" name="Cell">
        <title>Large-Scale Comparative Analyses of Tick Genomes Elucidate Their Genetic Diversity and Vector Capacities.</title>
        <authorList>
            <consortium name="Tick Genome and Microbiome Consortium (TIGMIC)"/>
            <person name="Jia N."/>
            <person name="Wang J."/>
            <person name="Shi W."/>
            <person name="Du L."/>
            <person name="Sun Y."/>
            <person name="Zhan W."/>
            <person name="Jiang J.F."/>
            <person name="Wang Q."/>
            <person name="Zhang B."/>
            <person name="Ji P."/>
            <person name="Bell-Sakyi L."/>
            <person name="Cui X.M."/>
            <person name="Yuan T.T."/>
            <person name="Jiang B.G."/>
            <person name="Yang W.F."/>
            <person name="Lam T.T."/>
            <person name="Chang Q.C."/>
            <person name="Ding S.J."/>
            <person name="Wang X.J."/>
            <person name="Zhu J.G."/>
            <person name="Ruan X.D."/>
            <person name="Zhao L."/>
            <person name="Wei J.T."/>
            <person name="Ye R.Z."/>
            <person name="Que T.C."/>
            <person name="Du C.H."/>
            <person name="Zhou Y.H."/>
            <person name="Cheng J.X."/>
            <person name="Dai P.F."/>
            <person name="Guo W.B."/>
            <person name="Han X.H."/>
            <person name="Huang E.J."/>
            <person name="Li L.F."/>
            <person name="Wei W."/>
            <person name="Gao Y.C."/>
            <person name="Liu J.Z."/>
            <person name="Shao H.Z."/>
            <person name="Wang X."/>
            <person name="Wang C.C."/>
            <person name="Yang T.C."/>
            <person name="Huo Q.B."/>
            <person name="Li W."/>
            <person name="Chen H.Y."/>
            <person name="Chen S.E."/>
            <person name="Zhou L.G."/>
            <person name="Ni X.B."/>
            <person name="Tian J.H."/>
            <person name="Sheng Y."/>
            <person name="Liu T."/>
            <person name="Pan Y.S."/>
            <person name="Xia L.Y."/>
            <person name="Li J."/>
            <person name="Zhao F."/>
            <person name="Cao W.C."/>
        </authorList>
    </citation>
    <scope>NUCLEOTIDE SEQUENCE</scope>
    <source>
        <strain evidence="1">Rmic-2018</strain>
    </source>
</reference>
<reference evidence="1" key="2">
    <citation type="submission" date="2021-09" db="EMBL/GenBank/DDBJ databases">
        <authorList>
            <person name="Jia N."/>
            <person name="Wang J."/>
            <person name="Shi W."/>
            <person name="Du L."/>
            <person name="Sun Y."/>
            <person name="Zhan W."/>
            <person name="Jiang J."/>
            <person name="Wang Q."/>
            <person name="Zhang B."/>
            <person name="Ji P."/>
            <person name="Sakyi L.B."/>
            <person name="Cui X."/>
            <person name="Yuan T."/>
            <person name="Jiang B."/>
            <person name="Yang W."/>
            <person name="Lam T.T.-Y."/>
            <person name="Chang Q."/>
            <person name="Ding S."/>
            <person name="Wang X."/>
            <person name="Zhu J."/>
            <person name="Ruan X."/>
            <person name="Zhao L."/>
            <person name="Wei J."/>
            <person name="Que T."/>
            <person name="Du C."/>
            <person name="Cheng J."/>
            <person name="Dai P."/>
            <person name="Han X."/>
            <person name="Huang E."/>
            <person name="Gao Y."/>
            <person name="Liu J."/>
            <person name="Shao H."/>
            <person name="Ye R."/>
            <person name="Li L."/>
            <person name="Wei W."/>
            <person name="Wang X."/>
            <person name="Wang C."/>
            <person name="Huo Q."/>
            <person name="Li W."/>
            <person name="Guo W."/>
            <person name="Chen H."/>
            <person name="Chen S."/>
            <person name="Zhou L."/>
            <person name="Zhou L."/>
            <person name="Ni X."/>
            <person name="Tian J."/>
            <person name="Zhou Y."/>
            <person name="Sheng Y."/>
            <person name="Liu T."/>
            <person name="Pan Y."/>
            <person name="Xia L."/>
            <person name="Li J."/>
            <person name="Zhao F."/>
            <person name="Cao W."/>
        </authorList>
    </citation>
    <scope>NUCLEOTIDE SEQUENCE</scope>
    <source>
        <strain evidence="1">Rmic-2018</strain>
        <tissue evidence="1">Larvae</tissue>
    </source>
</reference>
<dbReference type="InterPro" id="IPR036045">
    <property type="entry name" value="Sec1-like_sf"/>
</dbReference>
<dbReference type="SUPFAM" id="SSF56815">
    <property type="entry name" value="Sec1/munc18-like (SM) proteins"/>
    <property type="match status" value="1"/>
</dbReference>
<evidence type="ECO:0000313" key="2">
    <source>
        <dbReference type="Proteomes" id="UP000821866"/>
    </source>
</evidence>
<keyword evidence="2" id="KW-1185">Reference proteome</keyword>
<gene>
    <name evidence="1" type="ORF">HPB51_024815</name>
</gene>
<dbReference type="Proteomes" id="UP000821866">
    <property type="component" value="Chromosome 1"/>
</dbReference>
<dbReference type="AlphaFoldDB" id="A0A9J6F6F4"/>
<dbReference type="EMBL" id="JABSTU010000001">
    <property type="protein sequence ID" value="KAH8042594.1"/>
    <property type="molecule type" value="Genomic_DNA"/>
</dbReference>
<dbReference type="InterPro" id="IPR027482">
    <property type="entry name" value="Sec1-like_dom2"/>
</dbReference>
<protein>
    <submittedName>
        <fullName evidence="1">Uncharacterized protein</fullName>
    </submittedName>
</protein>
<evidence type="ECO:0000313" key="1">
    <source>
        <dbReference type="EMBL" id="KAH8042594.1"/>
    </source>
</evidence>
<comment type="caution">
    <text evidence="1">The sequence shown here is derived from an EMBL/GenBank/DDBJ whole genome shotgun (WGS) entry which is preliminary data.</text>
</comment>